<evidence type="ECO:0000256" key="5">
    <source>
        <dbReference type="ARBA" id="ARBA00023136"/>
    </source>
</evidence>
<evidence type="ECO:0000313" key="7">
    <source>
        <dbReference type="EMBL" id="URN14774.1"/>
    </source>
</evidence>
<keyword evidence="8" id="KW-1185">Reference proteome</keyword>
<feature type="transmembrane region" description="Helical" evidence="6">
    <location>
        <begin position="135"/>
        <end position="156"/>
    </location>
</feature>
<feature type="transmembrane region" description="Helical" evidence="6">
    <location>
        <begin position="60"/>
        <end position="78"/>
    </location>
</feature>
<proteinExistence type="predicted"/>
<feature type="transmembrane region" description="Helical" evidence="6">
    <location>
        <begin position="243"/>
        <end position="264"/>
    </location>
</feature>
<keyword evidence="5 6" id="KW-0472">Membrane</keyword>
<organism evidence="7 8">
    <name type="scientific">Streptomyces sudanensis</name>
    <dbReference type="NCBI Taxonomy" id="436397"/>
    <lineage>
        <taxon>Bacteria</taxon>
        <taxon>Bacillati</taxon>
        <taxon>Actinomycetota</taxon>
        <taxon>Actinomycetes</taxon>
        <taxon>Kitasatosporales</taxon>
        <taxon>Streptomycetaceae</taxon>
        <taxon>Streptomyces</taxon>
    </lineage>
</organism>
<dbReference type="Proteomes" id="UP001056383">
    <property type="component" value="Chromosome"/>
</dbReference>
<evidence type="ECO:0000256" key="2">
    <source>
        <dbReference type="ARBA" id="ARBA00022475"/>
    </source>
</evidence>
<protein>
    <submittedName>
        <fullName evidence="7">Cytochrome c oxidase assembly protein</fullName>
    </submittedName>
</protein>
<gene>
    <name evidence="7" type="ORF">MW084_01255</name>
</gene>
<sequence length="294" mass="30086">MSPGAALLVSAAGHGAGGHGTAAHGAGGFGQVAAVVALAAAAAYLLAALRLRRRGDAWPLLRDASFVAGCAAFAHAMTVPLPGGPFTAHMAHHVVTAMAAPLLMVLGRPVTLLLRALPPGRTRRGLLTAAHSRPVGWLVFPPVAALLDMGGLWLLHHSPLLAATHHHPLLNAAVQFHLPAAGLLFAFAVCRLDPVHRRWGLAVRGTTLLAAGAAHAVLAKTLYATPPPGTAFAASDLRTGAQLMYYGGDLVELALAAVLAVEWYTRRGRALRRSLPRGAAALGRLEPAAGGAGA</sequence>
<feature type="transmembrane region" description="Helical" evidence="6">
    <location>
        <begin position="28"/>
        <end position="48"/>
    </location>
</feature>
<keyword evidence="2" id="KW-1003">Cell membrane</keyword>
<dbReference type="InterPro" id="IPR019108">
    <property type="entry name" value="Caa3_assmbl_CtaG-rel"/>
</dbReference>
<keyword evidence="3 6" id="KW-0812">Transmembrane</keyword>
<evidence type="ECO:0000256" key="6">
    <source>
        <dbReference type="SAM" id="Phobius"/>
    </source>
</evidence>
<keyword evidence="4 6" id="KW-1133">Transmembrane helix</keyword>
<dbReference type="RefSeq" id="WP_010473779.1">
    <property type="nucleotide sequence ID" value="NZ_CP095474.1"/>
</dbReference>
<accession>A0ABY4T9Q3</accession>
<evidence type="ECO:0000313" key="8">
    <source>
        <dbReference type="Proteomes" id="UP001056383"/>
    </source>
</evidence>
<evidence type="ECO:0000256" key="1">
    <source>
        <dbReference type="ARBA" id="ARBA00004651"/>
    </source>
</evidence>
<reference evidence="7" key="1">
    <citation type="submission" date="2022-04" db="EMBL/GenBank/DDBJ databases">
        <title>Systematic whole-genome sequencing reveals an unexpected diversity among actinomycetoma pathogens and provides insights into their antibacterial susceptibilities.</title>
        <authorList>
            <person name="Watson A.K."/>
            <person name="Kepplinger B."/>
            <person name="Bakhiet S.M."/>
            <person name="Mhmoud N.A."/>
            <person name="Chapman J."/>
            <person name="Allenby N."/>
            <person name="Mickiewicz K."/>
            <person name="Goodfellow M."/>
            <person name="Fahal A.H."/>
            <person name="Errington J."/>
        </authorList>
    </citation>
    <scope>NUCLEOTIDE SEQUENCE</scope>
    <source>
        <strain evidence="7">SD 504</strain>
    </source>
</reference>
<evidence type="ECO:0000256" key="4">
    <source>
        <dbReference type="ARBA" id="ARBA00022989"/>
    </source>
</evidence>
<dbReference type="EMBL" id="CP095474">
    <property type="protein sequence ID" value="URN14774.1"/>
    <property type="molecule type" value="Genomic_DNA"/>
</dbReference>
<comment type="subcellular location">
    <subcellularLocation>
        <location evidence="1">Cell membrane</location>
        <topology evidence="1">Multi-pass membrane protein</topology>
    </subcellularLocation>
</comment>
<feature type="transmembrane region" description="Helical" evidence="6">
    <location>
        <begin position="201"/>
        <end position="223"/>
    </location>
</feature>
<name>A0ABY4T9Q3_9ACTN</name>
<evidence type="ECO:0000256" key="3">
    <source>
        <dbReference type="ARBA" id="ARBA00022692"/>
    </source>
</evidence>
<dbReference type="Pfam" id="PF09678">
    <property type="entry name" value="Caa3_CtaG"/>
    <property type="match status" value="1"/>
</dbReference>
<feature type="transmembrane region" description="Helical" evidence="6">
    <location>
        <begin position="168"/>
        <end position="189"/>
    </location>
</feature>
<feature type="transmembrane region" description="Helical" evidence="6">
    <location>
        <begin position="90"/>
        <end position="114"/>
    </location>
</feature>